<dbReference type="PANTHER" id="PTHR13211">
    <property type="entry name" value="TELOMERASE CAJAL BODY PROTEIN 1"/>
    <property type="match status" value="1"/>
</dbReference>
<dbReference type="InterPro" id="IPR051150">
    <property type="entry name" value="SWT21/TCAB1_mRNA_Telomere"/>
</dbReference>
<comment type="caution">
    <text evidence="2">The sequence shown here is derived from an EMBL/GenBank/DDBJ whole genome shotgun (WGS) entry which is preliminary data.</text>
</comment>
<dbReference type="Gene3D" id="2.130.10.10">
    <property type="entry name" value="YVTN repeat-like/Quinoprotein amine dehydrogenase"/>
    <property type="match status" value="1"/>
</dbReference>
<dbReference type="InterPro" id="IPR036322">
    <property type="entry name" value="WD40_repeat_dom_sf"/>
</dbReference>
<dbReference type="PANTHER" id="PTHR13211:SF0">
    <property type="entry name" value="TELOMERASE CAJAL BODY PROTEIN 1"/>
    <property type="match status" value="1"/>
</dbReference>
<proteinExistence type="predicted"/>
<dbReference type="InterPro" id="IPR015943">
    <property type="entry name" value="WD40/YVTN_repeat-like_dom_sf"/>
</dbReference>
<feature type="compositionally biased region" description="Acidic residues" evidence="1">
    <location>
        <begin position="404"/>
        <end position="434"/>
    </location>
</feature>
<dbReference type="AlphaFoldDB" id="A0A9P7YHC4"/>
<evidence type="ECO:0000313" key="3">
    <source>
        <dbReference type="Proteomes" id="UP000824998"/>
    </source>
</evidence>
<gene>
    <name evidence="2" type="ORF">BJ875DRAFT_58624</name>
</gene>
<protein>
    <submittedName>
        <fullName evidence="2">Uncharacterized protein</fullName>
    </submittedName>
</protein>
<dbReference type="SUPFAM" id="SSF50978">
    <property type="entry name" value="WD40 repeat-like"/>
    <property type="match status" value="1"/>
</dbReference>
<accession>A0A9P7YHC4</accession>
<dbReference type="EMBL" id="MU251516">
    <property type="protein sequence ID" value="KAG9233090.1"/>
    <property type="molecule type" value="Genomic_DNA"/>
</dbReference>
<name>A0A9P7YHC4_9HELO</name>
<evidence type="ECO:0000313" key="2">
    <source>
        <dbReference type="EMBL" id="KAG9233090.1"/>
    </source>
</evidence>
<keyword evidence="3" id="KW-1185">Reference proteome</keyword>
<evidence type="ECO:0000256" key="1">
    <source>
        <dbReference type="SAM" id="MobiDB-lite"/>
    </source>
</evidence>
<organism evidence="2 3">
    <name type="scientific">Amylocarpus encephaloides</name>
    <dbReference type="NCBI Taxonomy" id="45428"/>
    <lineage>
        <taxon>Eukaryota</taxon>
        <taxon>Fungi</taxon>
        <taxon>Dikarya</taxon>
        <taxon>Ascomycota</taxon>
        <taxon>Pezizomycotina</taxon>
        <taxon>Leotiomycetes</taxon>
        <taxon>Helotiales</taxon>
        <taxon>Helotiales incertae sedis</taxon>
        <taxon>Amylocarpus</taxon>
    </lineage>
</organism>
<dbReference type="Proteomes" id="UP000824998">
    <property type="component" value="Unassembled WGS sequence"/>
</dbReference>
<reference evidence="2" key="1">
    <citation type="journal article" date="2021" name="IMA Fungus">
        <title>Genomic characterization of three marine fungi, including Emericellopsis atlantica sp. nov. with signatures of a generalist lifestyle and marine biomass degradation.</title>
        <authorList>
            <person name="Hagestad O.C."/>
            <person name="Hou L."/>
            <person name="Andersen J.H."/>
            <person name="Hansen E.H."/>
            <person name="Altermark B."/>
            <person name="Li C."/>
            <person name="Kuhnert E."/>
            <person name="Cox R.J."/>
            <person name="Crous P.W."/>
            <person name="Spatafora J.W."/>
            <person name="Lail K."/>
            <person name="Amirebrahimi M."/>
            <person name="Lipzen A."/>
            <person name="Pangilinan J."/>
            <person name="Andreopoulos W."/>
            <person name="Hayes R.D."/>
            <person name="Ng V."/>
            <person name="Grigoriev I.V."/>
            <person name="Jackson S.A."/>
            <person name="Sutton T.D.S."/>
            <person name="Dobson A.D.W."/>
            <person name="Rama T."/>
        </authorList>
    </citation>
    <scope>NUCLEOTIDE SEQUENCE</scope>
    <source>
        <strain evidence="2">TRa018bII</strain>
    </source>
</reference>
<dbReference type="OrthoDB" id="239865at2759"/>
<sequence length="463" mass="49322">MDHPTKTPSLIASTGTTYCCSIAESRIREQKLLSNDFTEAEVIADRKEGDMEYNYFKSAQWSADGTSLLASSADNTVRTFILPPDLLEPHITPINLTPYTSHQHPSPISCVSPYPAYTLTNLTTTLYLSTPSSLPIRLTNALSPTPTSTATYPLISPTTEAYYTPSALLWTSPTTFLAGTECLIAMFDVARNGEGPVSSMPTIPSKRHKMKGGGVGIRGIVSALSLQPTLGGMEVGIEGGMVAAGTWTRWLALYDSAGVGGTVAQWSIASAADDIAGIGGMGITQTCWSSCGRYLYAVERKSNGVLVYDVRGAGKMLAWLEGRNAVTNQRLGIDVFEGAGGMEVWGGDVDGVVKVWEGVGMGEGAVRSSWEWKAHDDPVTSTVIHSSGTVVATCSGQRSSPILDENDGSSENSSDSEEGENDSNGDSDESDQDSEPSTTNLMSSRHPRPLLKIPDNSLKVWSL</sequence>
<feature type="region of interest" description="Disordered" evidence="1">
    <location>
        <begin position="394"/>
        <end position="463"/>
    </location>
</feature>